<dbReference type="Proteomes" id="UP000191554">
    <property type="component" value="Unassembled WGS sequence"/>
</dbReference>
<dbReference type="AlphaFoldDB" id="A0A1V4SF04"/>
<sequence>MDGTLLNMDKEISDRNKEAIFLAMQKGVKVVICSGRVYTGARLYAKQIGSRDPIIACNGAIITERLDGDIIYSDYMDLEVSLKVNHICKQQGVYFHVYAGDTMLTEKLGFTSKKYFEKNKFLPPEDRVDIEVVGDMQEKLKSIPGKVLKFVIVSDDPRQLRKTRMEMEKLEEVDIMSSNFDNFEVMNKGVSKGAALEKLSLIYEIPPEQMIAIGDNENDVSMFEYAGLGIAMDNGEAVAKAAAKYITAGNDDDGVAQAIEKFVLAKG</sequence>
<dbReference type="SUPFAM" id="SSF56784">
    <property type="entry name" value="HAD-like"/>
    <property type="match status" value="1"/>
</dbReference>
<protein>
    <submittedName>
        <fullName evidence="1">Sugar phosphatase YidA</fullName>
        <ecNumber evidence="1">3.1.3.23</ecNumber>
    </submittedName>
</protein>
<dbReference type="PROSITE" id="PS01229">
    <property type="entry name" value="COF_2"/>
    <property type="match status" value="1"/>
</dbReference>
<dbReference type="GO" id="GO:0005829">
    <property type="term" value="C:cytosol"/>
    <property type="evidence" value="ECO:0007669"/>
    <property type="project" value="TreeGrafter"/>
</dbReference>
<dbReference type="EC" id="3.1.3.23" evidence="1"/>
<dbReference type="Pfam" id="PF08282">
    <property type="entry name" value="Hydrolase_3"/>
    <property type="match status" value="1"/>
</dbReference>
<dbReference type="InterPro" id="IPR006379">
    <property type="entry name" value="HAD-SF_hydro_IIB"/>
</dbReference>
<keyword evidence="1" id="KW-0378">Hydrolase</keyword>
<name>A0A1V4SF04_RUMHU</name>
<dbReference type="InterPro" id="IPR036412">
    <property type="entry name" value="HAD-like_sf"/>
</dbReference>
<evidence type="ECO:0000313" key="2">
    <source>
        <dbReference type="Proteomes" id="UP000191554"/>
    </source>
</evidence>
<dbReference type="InterPro" id="IPR000150">
    <property type="entry name" value="Cof"/>
</dbReference>
<dbReference type="NCBIfam" id="TIGR01484">
    <property type="entry name" value="HAD-SF-IIB"/>
    <property type="match status" value="1"/>
</dbReference>
<comment type="caution">
    <text evidence="1">The sequence shown here is derived from an EMBL/GenBank/DDBJ whole genome shotgun (WGS) entry which is preliminary data.</text>
</comment>
<dbReference type="PANTHER" id="PTHR10000">
    <property type="entry name" value="PHOSPHOSERINE PHOSPHATASE"/>
    <property type="match status" value="1"/>
</dbReference>
<dbReference type="GO" id="GO:0000287">
    <property type="term" value="F:magnesium ion binding"/>
    <property type="evidence" value="ECO:0007669"/>
    <property type="project" value="TreeGrafter"/>
</dbReference>
<dbReference type="NCBIfam" id="TIGR00099">
    <property type="entry name" value="Cof-subfamily"/>
    <property type="match status" value="1"/>
</dbReference>
<dbReference type="GO" id="GO:0050308">
    <property type="term" value="F:sugar-phosphatase activity"/>
    <property type="evidence" value="ECO:0007669"/>
    <property type="project" value="UniProtKB-EC"/>
</dbReference>
<dbReference type="PANTHER" id="PTHR10000:SF8">
    <property type="entry name" value="HAD SUPERFAMILY HYDROLASE-LIKE, TYPE 3"/>
    <property type="match status" value="1"/>
</dbReference>
<proteinExistence type="predicted"/>
<dbReference type="CDD" id="cd07516">
    <property type="entry name" value="HAD_Pase"/>
    <property type="match status" value="1"/>
</dbReference>
<dbReference type="STRING" id="48256.CLHUN_40540"/>
<organism evidence="1 2">
    <name type="scientific">Ruminiclostridium hungatei</name>
    <name type="common">Clostridium hungatei</name>
    <dbReference type="NCBI Taxonomy" id="48256"/>
    <lineage>
        <taxon>Bacteria</taxon>
        <taxon>Bacillati</taxon>
        <taxon>Bacillota</taxon>
        <taxon>Clostridia</taxon>
        <taxon>Eubacteriales</taxon>
        <taxon>Oscillospiraceae</taxon>
        <taxon>Ruminiclostridium</taxon>
    </lineage>
</organism>
<gene>
    <name evidence="1" type="primary">yidA</name>
    <name evidence="1" type="ORF">CLHUN_40540</name>
</gene>
<dbReference type="Gene3D" id="3.40.50.1000">
    <property type="entry name" value="HAD superfamily/HAD-like"/>
    <property type="match status" value="1"/>
</dbReference>
<keyword evidence="2" id="KW-1185">Reference proteome</keyword>
<reference evidence="1 2" key="1">
    <citation type="submission" date="2017-03" db="EMBL/GenBank/DDBJ databases">
        <title>Genome sequence of Clostridium hungatei DSM 14427.</title>
        <authorList>
            <person name="Poehlein A."/>
            <person name="Daniel R."/>
        </authorList>
    </citation>
    <scope>NUCLEOTIDE SEQUENCE [LARGE SCALE GENOMIC DNA]</scope>
    <source>
        <strain evidence="1 2">DSM 14427</strain>
    </source>
</reference>
<dbReference type="InterPro" id="IPR023214">
    <property type="entry name" value="HAD_sf"/>
</dbReference>
<evidence type="ECO:0000313" key="1">
    <source>
        <dbReference type="EMBL" id="OPX42055.1"/>
    </source>
</evidence>
<dbReference type="EMBL" id="MZGX01000035">
    <property type="protein sequence ID" value="OPX42055.1"/>
    <property type="molecule type" value="Genomic_DNA"/>
</dbReference>
<accession>A0A1V4SF04</accession>
<dbReference type="Gene3D" id="3.30.1240.10">
    <property type="match status" value="1"/>
</dbReference>